<reference evidence="1 2" key="1">
    <citation type="submission" date="2017-08" db="EMBL/GenBank/DDBJ databases">
        <title>Infants hospitalized years apart are colonized by the same room-sourced microbial strains.</title>
        <authorList>
            <person name="Brooks B."/>
            <person name="Olm M.R."/>
            <person name="Firek B.A."/>
            <person name="Baker R."/>
            <person name="Thomas B.C."/>
            <person name="Morowitz M.J."/>
            <person name="Banfield J.F."/>
        </authorList>
    </citation>
    <scope>NUCLEOTIDE SEQUENCE [LARGE SCALE GENOMIC DNA]</scope>
    <source>
        <strain evidence="1">S2_003_000_R2_14</strain>
    </source>
</reference>
<accession>A0A2W5TMC8</accession>
<proteinExistence type="predicted"/>
<evidence type="ECO:0000313" key="2">
    <source>
        <dbReference type="Proteomes" id="UP000249061"/>
    </source>
</evidence>
<gene>
    <name evidence="1" type="ORF">DI536_09255</name>
</gene>
<evidence type="ECO:0000313" key="1">
    <source>
        <dbReference type="EMBL" id="PZR14957.1"/>
    </source>
</evidence>
<comment type="caution">
    <text evidence="1">The sequence shown here is derived from an EMBL/GenBank/DDBJ whole genome shotgun (WGS) entry which is preliminary data.</text>
</comment>
<name>A0A2W5TMC8_9BACT</name>
<dbReference type="AlphaFoldDB" id="A0A2W5TMC8"/>
<sequence length="84" mass="9374">MRLGAPQPGDVVLIDVNGALKLHRLEKIGRAFVRTATEAGRVDPLMPRGNVLAVLTRVNGVPFYRRGVFERLRVRAARAMRRVV</sequence>
<dbReference type="EMBL" id="QFQP01000006">
    <property type="protein sequence ID" value="PZR14957.1"/>
    <property type="molecule type" value="Genomic_DNA"/>
</dbReference>
<organism evidence="1 2">
    <name type="scientific">Archangium gephyra</name>
    <dbReference type="NCBI Taxonomy" id="48"/>
    <lineage>
        <taxon>Bacteria</taxon>
        <taxon>Pseudomonadati</taxon>
        <taxon>Myxococcota</taxon>
        <taxon>Myxococcia</taxon>
        <taxon>Myxococcales</taxon>
        <taxon>Cystobacterineae</taxon>
        <taxon>Archangiaceae</taxon>
        <taxon>Archangium</taxon>
    </lineage>
</organism>
<dbReference type="Proteomes" id="UP000249061">
    <property type="component" value="Unassembled WGS sequence"/>
</dbReference>
<protein>
    <submittedName>
        <fullName evidence="1">Uncharacterized protein</fullName>
    </submittedName>
</protein>